<dbReference type="InterPro" id="IPR001841">
    <property type="entry name" value="Znf_RING"/>
</dbReference>
<keyword evidence="3" id="KW-0479">Metal-binding</keyword>
<keyword evidence="4 8" id="KW-0863">Zinc-finger</keyword>
<feature type="domain" description="RING-type" evidence="10">
    <location>
        <begin position="237"/>
        <end position="288"/>
    </location>
</feature>
<dbReference type="CDD" id="cd16475">
    <property type="entry name" value="RING-H2_RNF121-like"/>
    <property type="match status" value="1"/>
</dbReference>
<dbReference type="InterPro" id="IPR040176">
    <property type="entry name" value="RNF121/RNF175"/>
</dbReference>
<evidence type="ECO:0000256" key="7">
    <source>
        <dbReference type="ARBA" id="ARBA00023136"/>
    </source>
</evidence>
<keyword evidence="2 9" id="KW-0812">Transmembrane</keyword>
<evidence type="ECO:0000256" key="4">
    <source>
        <dbReference type="ARBA" id="ARBA00022771"/>
    </source>
</evidence>
<feature type="transmembrane region" description="Helical" evidence="9">
    <location>
        <begin position="68"/>
        <end position="90"/>
    </location>
</feature>
<dbReference type="PANTHER" id="PTHR13407">
    <property type="entry name" value="RNF121 PROTEIN"/>
    <property type="match status" value="1"/>
</dbReference>
<feature type="transmembrane region" description="Helical" evidence="9">
    <location>
        <begin position="153"/>
        <end position="177"/>
    </location>
</feature>
<comment type="subcellular location">
    <subcellularLocation>
        <location evidence="1">Membrane</location>
        <topology evidence="1">Multi-pass membrane protein</topology>
    </subcellularLocation>
</comment>
<organism evidence="11 12">
    <name type="scientific">Tetradesmus obliquus</name>
    <name type="common">Green alga</name>
    <name type="synonym">Acutodesmus obliquus</name>
    <dbReference type="NCBI Taxonomy" id="3088"/>
    <lineage>
        <taxon>Eukaryota</taxon>
        <taxon>Viridiplantae</taxon>
        <taxon>Chlorophyta</taxon>
        <taxon>core chlorophytes</taxon>
        <taxon>Chlorophyceae</taxon>
        <taxon>CS clade</taxon>
        <taxon>Sphaeropleales</taxon>
        <taxon>Scenedesmaceae</taxon>
        <taxon>Tetradesmus</taxon>
    </lineage>
</organism>
<dbReference type="PROSITE" id="PS50089">
    <property type="entry name" value="ZF_RING_2"/>
    <property type="match status" value="1"/>
</dbReference>
<name>A0ABY8U7P5_TETOB</name>
<evidence type="ECO:0000256" key="8">
    <source>
        <dbReference type="PROSITE-ProRule" id="PRU00175"/>
    </source>
</evidence>
<dbReference type="Proteomes" id="UP001244341">
    <property type="component" value="Chromosome 8b"/>
</dbReference>
<evidence type="ECO:0000259" key="10">
    <source>
        <dbReference type="PROSITE" id="PS50089"/>
    </source>
</evidence>
<evidence type="ECO:0000256" key="3">
    <source>
        <dbReference type="ARBA" id="ARBA00022723"/>
    </source>
</evidence>
<evidence type="ECO:0000256" key="2">
    <source>
        <dbReference type="ARBA" id="ARBA00022692"/>
    </source>
</evidence>
<evidence type="ECO:0000256" key="6">
    <source>
        <dbReference type="ARBA" id="ARBA00022989"/>
    </source>
</evidence>
<accession>A0ABY8U7P5</accession>
<feature type="transmembrane region" description="Helical" evidence="9">
    <location>
        <begin position="316"/>
        <end position="335"/>
    </location>
</feature>
<keyword evidence="6 9" id="KW-1133">Transmembrane helix</keyword>
<protein>
    <recommendedName>
        <fullName evidence="10">RING-type domain-containing protein</fullName>
    </recommendedName>
</protein>
<feature type="transmembrane region" description="Helical" evidence="9">
    <location>
        <begin position="97"/>
        <end position="117"/>
    </location>
</feature>
<keyword evidence="7 9" id="KW-0472">Membrane</keyword>
<sequence>MAPVASQQAAIAEKLVANASQLAAAGKNATVAAAHLLNATVNGTLLTGNATNGTRYIDVEEDRIAPGYAVLLMYIMLFMILGAQTGLVMWRKKHKRSYDLVSLAGLWLMPAVISLHLRFWRFLVIWAAYSAVTGYLISLCMHKKMHHATPRKVYGWFLGAYKVSVAVGVAGYMLLVLDMFGVGLLLARWVEPGLSLLLLWYGLYFGILGRDLAEVASEQMANVIGSGKRLTSTVNACGICGGELKDFSHLGEESLAEPVRQLACKHCFHELCIRGWTIVGKKDVCPVCLEKVDMRDLYADKPWETQNLSWIQMLDAIRYMIVWNPLIFLAFSVLAKMFPHHHVTRHIAVAAKGAAAAAGSGMLGAPPSPLDAVDMGGLAAGA</sequence>
<dbReference type="SMART" id="SM00184">
    <property type="entry name" value="RING"/>
    <property type="match status" value="1"/>
</dbReference>
<proteinExistence type="predicted"/>
<evidence type="ECO:0000256" key="5">
    <source>
        <dbReference type="ARBA" id="ARBA00022833"/>
    </source>
</evidence>
<evidence type="ECO:0000313" key="11">
    <source>
        <dbReference type="EMBL" id="WIA17395.1"/>
    </source>
</evidence>
<dbReference type="Gene3D" id="3.30.40.10">
    <property type="entry name" value="Zinc/RING finger domain, C3HC4 (zinc finger)"/>
    <property type="match status" value="1"/>
</dbReference>
<dbReference type="PANTHER" id="PTHR13407:SF0">
    <property type="entry name" value="FI05221P"/>
    <property type="match status" value="1"/>
</dbReference>
<reference evidence="11 12" key="1">
    <citation type="submission" date="2023-05" db="EMBL/GenBank/DDBJ databases">
        <title>A 100% complete, gapless, phased diploid assembly of the Scenedesmus obliquus UTEX 3031 genome.</title>
        <authorList>
            <person name="Biondi T.C."/>
            <person name="Hanschen E.R."/>
            <person name="Kwon T."/>
            <person name="Eng W."/>
            <person name="Kruse C.P.S."/>
            <person name="Koehler S.I."/>
            <person name="Kunde Y."/>
            <person name="Gleasner C.D."/>
            <person name="You Mak K.T."/>
            <person name="Polle J."/>
            <person name="Hovde B.T."/>
            <person name="Starkenburg S.R."/>
        </authorList>
    </citation>
    <scope>NUCLEOTIDE SEQUENCE [LARGE SCALE GENOMIC DNA]</scope>
    <source>
        <strain evidence="11 12">DOE0152z</strain>
    </source>
</reference>
<dbReference type="InterPro" id="IPR013083">
    <property type="entry name" value="Znf_RING/FYVE/PHD"/>
</dbReference>
<dbReference type="Pfam" id="PF00097">
    <property type="entry name" value="zf-C3HC4"/>
    <property type="match status" value="1"/>
</dbReference>
<keyword evidence="5" id="KW-0862">Zinc</keyword>
<feature type="transmembrane region" description="Helical" evidence="9">
    <location>
        <begin position="189"/>
        <end position="208"/>
    </location>
</feature>
<keyword evidence="12" id="KW-1185">Reference proteome</keyword>
<evidence type="ECO:0000313" key="12">
    <source>
        <dbReference type="Proteomes" id="UP001244341"/>
    </source>
</evidence>
<dbReference type="InterPro" id="IPR018957">
    <property type="entry name" value="Znf_C3HC4_RING-type"/>
</dbReference>
<evidence type="ECO:0000256" key="9">
    <source>
        <dbReference type="SAM" id="Phobius"/>
    </source>
</evidence>
<gene>
    <name evidence="11" type="ORF">OEZ85_014252</name>
</gene>
<feature type="transmembrane region" description="Helical" evidence="9">
    <location>
        <begin position="123"/>
        <end position="141"/>
    </location>
</feature>
<dbReference type="SUPFAM" id="SSF57850">
    <property type="entry name" value="RING/U-box"/>
    <property type="match status" value="1"/>
</dbReference>
<dbReference type="EMBL" id="CP126215">
    <property type="protein sequence ID" value="WIA17395.1"/>
    <property type="molecule type" value="Genomic_DNA"/>
</dbReference>
<evidence type="ECO:0000256" key="1">
    <source>
        <dbReference type="ARBA" id="ARBA00004141"/>
    </source>
</evidence>